<evidence type="ECO:0000313" key="2">
    <source>
        <dbReference type="Proteomes" id="UP000821865"/>
    </source>
</evidence>
<keyword evidence="2" id="KW-1185">Reference proteome</keyword>
<sequence length="1072" mass="116003">MRNPYETCTAASGKSAGSWGDRSYPAAELDLTAPAPLPLAAETPAGQPLNMALLEQRGYDPMTLSWSSIPANQPEDGPPNISAEQAVIFQVVESRLRRRQNARGAATSKTPLNNSAKGDARAPSSSSKAPQKTSSPVSKWTPKPTVRMNPNDYVIVLKPRTTVALKTTFQQGELGAAISQLIGRQHMNAITISPNSEHNIIVCGTQNPEWRGGELVHVRKLGNSNVAVLTFEGRNVPRYVHYNAELTPVREYKKTVLACYRCGTLGHRADNCPNPVKERCGLWDGPPRMQSNVHSMRGPAPHRLPRMHRKIHQASAARAQDIGPTATSRRQPAGKAPITPPKGANPGATRESHATGRQQVNQETPSRGVTSPPDKTAAATPVPGETEFPALSAPSGGAARNQPKVGSWARVASSPTSHPSSPTRTAETQELRRDLALLRAQNEKLASELNSLRTQFGTPLSSSVEEENITDRELPTPIESRVTALETQVIAIETQLADLPKIIHDTIVRQMDSVIPQMTQAVTGIIQKWIQDNPRVLKRVGPIRNDNRPSKFNRVIPDESDFSEDSCTSAPGTSGLGSVNITPPSSRARATQPLTLTQWNCRGLKDRKKRAHLRLYLETLEFLVAVVALQEPGAGVKLTNYTTFKHNPQTCILVHKQYTAQEVTLPTTAFLVHNGVGSGKGSPPDRRRFQRPEQDTCGRKLAELLSTLGLTLHTDPANPTRVGNSIQRDTCPDLTITRNIRHADWLNTEDTLGRDHCIINTTIYMCPLKRSLTQARVPDWTTFRTSLPIVDPLQSGDDAWSKSLTSVARVTPSTELRDTSASSSLTNVILSTALQGLLVYLVVEGYGLHHHQQPAQAGYRGVRFGGYAAAGTPYGGYDAYASPPQPYSFGYDNVDEYGNRQFRSEQGDSNNAKTGSYGYRDANGLYRRVKYVADANGFRATVDTNEPGTAPGASADVVFNAAPVVPPVPSAATQIGAPAAYAVRAAAPYNAGGYSGYGRYGYNPYGDAAEAYGYSPYGRQGYVASGPALGGYAYGGQSPYGYGAAGYAPEIYGARSGYGNRPSAHHGHRRRR</sequence>
<organism evidence="1 2">
    <name type="scientific">Dermacentor silvarum</name>
    <name type="common">Tick</name>
    <dbReference type="NCBI Taxonomy" id="543639"/>
    <lineage>
        <taxon>Eukaryota</taxon>
        <taxon>Metazoa</taxon>
        <taxon>Ecdysozoa</taxon>
        <taxon>Arthropoda</taxon>
        <taxon>Chelicerata</taxon>
        <taxon>Arachnida</taxon>
        <taxon>Acari</taxon>
        <taxon>Parasitiformes</taxon>
        <taxon>Ixodida</taxon>
        <taxon>Ixodoidea</taxon>
        <taxon>Ixodidae</taxon>
        <taxon>Rhipicephalinae</taxon>
        <taxon>Dermacentor</taxon>
    </lineage>
</organism>
<reference evidence="1" key="1">
    <citation type="submission" date="2020-05" db="EMBL/GenBank/DDBJ databases">
        <title>Large-scale comparative analyses of tick genomes elucidate their genetic diversity and vector capacities.</title>
        <authorList>
            <person name="Jia N."/>
            <person name="Wang J."/>
            <person name="Shi W."/>
            <person name="Du L."/>
            <person name="Sun Y."/>
            <person name="Zhan W."/>
            <person name="Jiang J."/>
            <person name="Wang Q."/>
            <person name="Zhang B."/>
            <person name="Ji P."/>
            <person name="Sakyi L.B."/>
            <person name="Cui X."/>
            <person name="Yuan T."/>
            <person name="Jiang B."/>
            <person name="Yang W."/>
            <person name="Lam T.T.-Y."/>
            <person name="Chang Q."/>
            <person name="Ding S."/>
            <person name="Wang X."/>
            <person name="Zhu J."/>
            <person name="Ruan X."/>
            <person name="Zhao L."/>
            <person name="Wei J."/>
            <person name="Que T."/>
            <person name="Du C."/>
            <person name="Cheng J."/>
            <person name="Dai P."/>
            <person name="Han X."/>
            <person name="Huang E."/>
            <person name="Gao Y."/>
            <person name="Liu J."/>
            <person name="Shao H."/>
            <person name="Ye R."/>
            <person name="Li L."/>
            <person name="Wei W."/>
            <person name="Wang X."/>
            <person name="Wang C."/>
            <person name="Yang T."/>
            <person name="Huo Q."/>
            <person name="Li W."/>
            <person name="Guo W."/>
            <person name="Chen H."/>
            <person name="Zhou L."/>
            <person name="Ni X."/>
            <person name="Tian J."/>
            <person name="Zhou Y."/>
            <person name="Sheng Y."/>
            <person name="Liu T."/>
            <person name="Pan Y."/>
            <person name="Xia L."/>
            <person name="Li J."/>
            <person name="Zhao F."/>
            <person name="Cao W."/>
        </authorList>
    </citation>
    <scope>NUCLEOTIDE SEQUENCE</scope>
    <source>
        <strain evidence="1">Dsil-2018</strain>
    </source>
</reference>
<protein>
    <submittedName>
        <fullName evidence="1">Uncharacterized protein</fullName>
    </submittedName>
</protein>
<dbReference type="EMBL" id="CM023471">
    <property type="protein sequence ID" value="KAH7965361.1"/>
    <property type="molecule type" value="Genomic_DNA"/>
</dbReference>
<proteinExistence type="predicted"/>
<dbReference type="Proteomes" id="UP000821865">
    <property type="component" value="Chromosome 2"/>
</dbReference>
<name>A0ACB8DB91_DERSI</name>
<comment type="caution">
    <text evidence="1">The sequence shown here is derived from an EMBL/GenBank/DDBJ whole genome shotgun (WGS) entry which is preliminary data.</text>
</comment>
<accession>A0ACB8DB91</accession>
<gene>
    <name evidence="1" type="ORF">HPB49_006508</name>
</gene>
<evidence type="ECO:0000313" key="1">
    <source>
        <dbReference type="EMBL" id="KAH7965361.1"/>
    </source>
</evidence>